<evidence type="ECO:0000313" key="15">
    <source>
        <dbReference type="EMBL" id="KAJ3704743.1"/>
    </source>
</evidence>
<dbReference type="GO" id="GO:0061630">
    <property type="term" value="F:ubiquitin protein ligase activity"/>
    <property type="evidence" value="ECO:0007669"/>
    <property type="project" value="UniProtKB-EC"/>
</dbReference>
<dbReference type="GO" id="GO:0008270">
    <property type="term" value="F:zinc ion binding"/>
    <property type="evidence" value="ECO:0007669"/>
    <property type="project" value="UniProtKB-KW"/>
</dbReference>
<evidence type="ECO:0000256" key="6">
    <source>
        <dbReference type="ARBA" id="ARBA00022679"/>
    </source>
</evidence>
<feature type="domain" description="RING-type" evidence="13">
    <location>
        <begin position="13"/>
        <end position="55"/>
    </location>
</feature>
<comment type="similarity">
    <text evidence="4">Belongs to the RBR family. Ariadne subfamily.</text>
</comment>
<comment type="cofactor">
    <cofactor evidence="2">
        <name>Zn(2+)</name>
        <dbReference type="ChEBI" id="CHEBI:29105"/>
    </cofactor>
</comment>
<feature type="domain" description="RING-type" evidence="14">
    <location>
        <begin position="197"/>
        <end position="389"/>
    </location>
</feature>
<dbReference type="InterPro" id="IPR017907">
    <property type="entry name" value="Znf_RING_CS"/>
</dbReference>
<reference evidence="15 16" key="1">
    <citation type="journal article" date="2022" name="Cell">
        <title>Repeat-based holocentromeres influence genome architecture and karyotype evolution.</title>
        <authorList>
            <person name="Hofstatter P.G."/>
            <person name="Thangavel G."/>
            <person name="Lux T."/>
            <person name="Neumann P."/>
            <person name="Vondrak T."/>
            <person name="Novak P."/>
            <person name="Zhang M."/>
            <person name="Costa L."/>
            <person name="Castellani M."/>
            <person name="Scott A."/>
            <person name="Toegelov H."/>
            <person name="Fuchs J."/>
            <person name="Mata-Sucre Y."/>
            <person name="Dias Y."/>
            <person name="Vanzela A.L.L."/>
            <person name="Huettel B."/>
            <person name="Almeida C.C.S."/>
            <person name="Simkova H."/>
            <person name="Souza G."/>
            <person name="Pedrosa-Harand A."/>
            <person name="Macas J."/>
            <person name="Mayer K.F.X."/>
            <person name="Houben A."/>
            <person name="Marques A."/>
        </authorList>
    </citation>
    <scope>NUCLEOTIDE SEQUENCE [LARGE SCALE GENOMIC DNA]</scope>
    <source>
        <strain evidence="15">RhyTen1mFocal</strain>
    </source>
</reference>
<dbReference type="InterPro" id="IPR013083">
    <property type="entry name" value="Znf_RING/FYVE/PHD"/>
</dbReference>
<sequence>MVGLTSPGSIQLCEICLNSNGTRNSCAHSFCSKCLSEYMLAELKLGAVTIKCPSDGCEVLLDPTICKTFIWSKVYNKWRMAPGSKNFDIDQPPTSTEQGNPCGICQKNKGTRVGCSHIFCRECLSLYVQTELQSGIAVSLKCPEDSCNELLEPNQCKGSVRLSVYSQWRIAIRRYKSGLQMTNQEYQQVSKVVPMSDVFYCNICMNNVPNSNSFNVNPCSHTFCTECVTQHLLTKISERIANIHCPEPTCREGVFEPDRCRKILDPEIFDRWSTLMIESTIGSNKLKCPFEDCSALLPGEADHQSSKSTIKRRCVFLGIPCSCAIKKKEIPEAKMSKCPHCNRHFCVHCRVPWHDGLSCDEYFAGKDREDFLKLQRLACFRSSIPDIAK</sequence>
<comment type="function">
    <text evidence="3">Might act as an E3 ubiquitin-protein ligase, or as part of E3 complex, which accepts ubiquitin from specific E2 ubiquitin-conjugating enzymes and then transfers it to substrates.</text>
</comment>
<evidence type="ECO:0000256" key="1">
    <source>
        <dbReference type="ARBA" id="ARBA00001798"/>
    </source>
</evidence>
<dbReference type="Proteomes" id="UP001210211">
    <property type="component" value="Unassembled WGS sequence"/>
</dbReference>
<dbReference type="InterPro" id="IPR044066">
    <property type="entry name" value="TRIAD_supradom"/>
</dbReference>
<evidence type="ECO:0000259" key="13">
    <source>
        <dbReference type="PROSITE" id="PS50089"/>
    </source>
</evidence>
<accession>A0AAD6EXG4</accession>
<gene>
    <name evidence="15" type="ORF">LUZ61_008448</name>
</gene>
<evidence type="ECO:0000259" key="14">
    <source>
        <dbReference type="PROSITE" id="PS51873"/>
    </source>
</evidence>
<keyword evidence="10" id="KW-0833">Ubl conjugation pathway</keyword>
<dbReference type="InterPro" id="IPR001841">
    <property type="entry name" value="Znf_RING"/>
</dbReference>
<dbReference type="GO" id="GO:0016567">
    <property type="term" value="P:protein ubiquitination"/>
    <property type="evidence" value="ECO:0007669"/>
    <property type="project" value="InterPro"/>
</dbReference>
<dbReference type="SMART" id="SM00184">
    <property type="entry name" value="RING"/>
    <property type="match status" value="3"/>
</dbReference>
<dbReference type="AlphaFoldDB" id="A0AAD6EXG4"/>
<dbReference type="PROSITE" id="PS00518">
    <property type="entry name" value="ZF_RING_1"/>
    <property type="match status" value="3"/>
</dbReference>
<evidence type="ECO:0000256" key="7">
    <source>
        <dbReference type="ARBA" id="ARBA00022723"/>
    </source>
</evidence>
<comment type="catalytic activity">
    <reaction evidence="1">
        <text>[E2 ubiquitin-conjugating enzyme]-S-ubiquitinyl-L-cysteine + [acceptor protein]-L-lysine = [E2 ubiquitin-conjugating enzyme]-L-cysteine + [acceptor protein]-N(6)-ubiquitinyl-L-lysine.</text>
        <dbReference type="EC" id="2.3.2.31"/>
    </reaction>
</comment>
<dbReference type="SUPFAM" id="SSF57850">
    <property type="entry name" value="RING/U-box"/>
    <property type="match status" value="4"/>
</dbReference>
<evidence type="ECO:0000256" key="2">
    <source>
        <dbReference type="ARBA" id="ARBA00001947"/>
    </source>
</evidence>
<evidence type="ECO:0000256" key="11">
    <source>
        <dbReference type="ARBA" id="ARBA00022833"/>
    </source>
</evidence>
<dbReference type="EC" id="2.3.2.31" evidence="5"/>
<evidence type="ECO:0000256" key="8">
    <source>
        <dbReference type="ARBA" id="ARBA00022737"/>
    </source>
</evidence>
<dbReference type="Pfam" id="PF01485">
    <property type="entry name" value="IBR"/>
    <property type="match status" value="1"/>
</dbReference>
<evidence type="ECO:0000313" key="16">
    <source>
        <dbReference type="Proteomes" id="UP001210211"/>
    </source>
</evidence>
<dbReference type="InterPro" id="IPR027370">
    <property type="entry name" value="Znf-RING_euk"/>
</dbReference>
<keyword evidence="8" id="KW-0677">Repeat</keyword>
<organism evidence="15 16">
    <name type="scientific">Rhynchospora tenuis</name>
    <dbReference type="NCBI Taxonomy" id="198213"/>
    <lineage>
        <taxon>Eukaryota</taxon>
        <taxon>Viridiplantae</taxon>
        <taxon>Streptophyta</taxon>
        <taxon>Embryophyta</taxon>
        <taxon>Tracheophyta</taxon>
        <taxon>Spermatophyta</taxon>
        <taxon>Magnoliopsida</taxon>
        <taxon>Liliopsida</taxon>
        <taxon>Poales</taxon>
        <taxon>Cyperaceae</taxon>
        <taxon>Cyperoideae</taxon>
        <taxon>Rhynchosporeae</taxon>
        <taxon>Rhynchospora</taxon>
    </lineage>
</organism>
<keyword evidence="16" id="KW-1185">Reference proteome</keyword>
<evidence type="ECO:0000256" key="4">
    <source>
        <dbReference type="ARBA" id="ARBA00005884"/>
    </source>
</evidence>
<keyword evidence="6" id="KW-0808">Transferase</keyword>
<protein>
    <recommendedName>
        <fullName evidence="5">RBR-type E3 ubiquitin transferase</fullName>
        <ecNumber evidence="5">2.3.2.31</ecNumber>
    </recommendedName>
</protein>
<proteinExistence type="inferred from homology"/>
<keyword evidence="9 12" id="KW-0863">Zinc-finger</keyword>
<name>A0AAD6EXG4_9POAL</name>
<dbReference type="InterPro" id="IPR002867">
    <property type="entry name" value="IBR_dom"/>
</dbReference>
<evidence type="ECO:0000256" key="3">
    <source>
        <dbReference type="ARBA" id="ARBA00003976"/>
    </source>
</evidence>
<evidence type="ECO:0000256" key="10">
    <source>
        <dbReference type="ARBA" id="ARBA00022786"/>
    </source>
</evidence>
<evidence type="ECO:0000256" key="9">
    <source>
        <dbReference type="ARBA" id="ARBA00022771"/>
    </source>
</evidence>
<evidence type="ECO:0000256" key="12">
    <source>
        <dbReference type="PROSITE-ProRule" id="PRU00175"/>
    </source>
</evidence>
<dbReference type="Gene3D" id="3.30.40.10">
    <property type="entry name" value="Zinc/RING finger domain, C3HC4 (zinc finger)"/>
    <property type="match status" value="3"/>
</dbReference>
<dbReference type="Pfam" id="PF13445">
    <property type="entry name" value="zf-RING_UBOX"/>
    <property type="match status" value="3"/>
</dbReference>
<feature type="domain" description="RING-type" evidence="13">
    <location>
        <begin position="201"/>
        <end position="246"/>
    </location>
</feature>
<dbReference type="PANTHER" id="PTHR11685">
    <property type="entry name" value="RBR FAMILY RING FINGER AND IBR DOMAIN-CONTAINING"/>
    <property type="match status" value="1"/>
</dbReference>
<keyword evidence="7" id="KW-0479">Metal-binding</keyword>
<dbReference type="SMART" id="SM00647">
    <property type="entry name" value="IBR"/>
    <property type="match status" value="1"/>
</dbReference>
<dbReference type="EMBL" id="JAMRDG010000001">
    <property type="protein sequence ID" value="KAJ3704743.1"/>
    <property type="molecule type" value="Genomic_DNA"/>
</dbReference>
<keyword evidence="11" id="KW-0862">Zinc</keyword>
<comment type="caution">
    <text evidence="15">The sequence shown here is derived from an EMBL/GenBank/DDBJ whole genome shotgun (WGS) entry which is preliminary data.</text>
</comment>
<dbReference type="InterPro" id="IPR031127">
    <property type="entry name" value="E3_UB_ligase_RBR"/>
</dbReference>
<dbReference type="FunFam" id="3.30.40.10:FF:000230">
    <property type="entry name" value="RBR-type E3 ubiquitin transferase"/>
    <property type="match status" value="1"/>
</dbReference>
<evidence type="ECO:0000256" key="5">
    <source>
        <dbReference type="ARBA" id="ARBA00012251"/>
    </source>
</evidence>
<dbReference type="PROSITE" id="PS50089">
    <property type="entry name" value="ZF_RING_2"/>
    <property type="match status" value="2"/>
</dbReference>
<dbReference type="PROSITE" id="PS51873">
    <property type="entry name" value="TRIAD"/>
    <property type="match status" value="1"/>
</dbReference>